<evidence type="ECO:0000256" key="4">
    <source>
        <dbReference type="ARBA" id="ARBA00023316"/>
    </source>
</evidence>
<dbReference type="InterPro" id="IPR002502">
    <property type="entry name" value="Amidase_domain"/>
</dbReference>
<evidence type="ECO:0000259" key="8">
    <source>
        <dbReference type="SMART" id="SM00644"/>
    </source>
</evidence>
<reference evidence="9 10" key="1">
    <citation type="submission" date="2021-06" db="EMBL/GenBank/DDBJ databases">
        <title>Bacillus sp. RD4P76, an endophyte from a halophyte.</title>
        <authorList>
            <person name="Sun J.-Q."/>
        </authorList>
    </citation>
    <scope>NUCLEOTIDE SEQUENCE [LARGE SCALE GENOMIC DNA]</scope>
    <source>
        <strain evidence="9 10">JCM 17098</strain>
    </source>
</reference>
<keyword evidence="3" id="KW-0378">Hydrolase</keyword>
<accession>A0ABS6JXE2</accession>
<dbReference type="PANTHER" id="PTHR30417">
    <property type="entry name" value="N-ACETYLMURAMOYL-L-ALANINE AMIDASE AMID"/>
    <property type="match status" value="1"/>
</dbReference>
<feature type="compositionally biased region" description="Polar residues" evidence="7">
    <location>
        <begin position="243"/>
        <end position="267"/>
    </location>
</feature>
<feature type="region of interest" description="Disordered" evidence="7">
    <location>
        <begin position="242"/>
        <end position="267"/>
    </location>
</feature>
<feature type="compositionally biased region" description="Gly residues" evidence="7">
    <location>
        <begin position="191"/>
        <end position="204"/>
    </location>
</feature>
<name>A0ABS6JXE2_9BACI</name>
<dbReference type="Gene3D" id="3.40.80.10">
    <property type="entry name" value="Peptidoglycan recognition protein-like"/>
    <property type="match status" value="1"/>
</dbReference>
<evidence type="ECO:0000256" key="3">
    <source>
        <dbReference type="ARBA" id="ARBA00022801"/>
    </source>
</evidence>
<evidence type="ECO:0000256" key="6">
    <source>
        <dbReference type="ARBA" id="ARBA00032390"/>
    </source>
</evidence>
<dbReference type="InterPro" id="IPR051206">
    <property type="entry name" value="NAMLAA_amidase_2"/>
</dbReference>
<dbReference type="EMBL" id="JAHQCR010000074">
    <property type="protein sequence ID" value="MBU9723257.1"/>
    <property type="molecule type" value="Genomic_DNA"/>
</dbReference>
<evidence type="ECO:0000256" key="1">
    <source>
        <dbReference type="ARBA" id="ARBA00001561"/>
    </source>
</evidence>
<dbReference type="SUPFAM" id="SSF55846">
    <property type="entry name" value="N-acetylmuramoyl-L-alanine amidase-like"/>
    <property type="match status" value="1"/>
</dbReference>
<keyword evidence="10" id="KW-1185">Reference proteome</keyword>
<keyword evidence="4" id="KW-0961">Cell wall biogenesis/degradation</keyword>
<evidence type="ECO:0000256" key="2">
    <source>
        <dbReference type="ARBA" id="ARBA00011901"/>
    </source>
</evidence>
<gene>
    <name evidence="9" type="ORF">KS407_17715</name>
</gene>
<dbReference type="CDD" id="cd06583">
    <property type="entry name" value="PGRP"/>
    <property type="match status" value="1"/>
</dbReference>
<organism evidence="9 10">
    <name type="scientific">Evansella alkalicola</name>
    <dbReference type="NCBI Taxonomy" id="745819"/>
    <lineage>
        <taxon>Bacteria</taxon>
        <taxon>Bacillati</taxon>
        <taxon>Bacillota</taxon>
        <taxon>Bacilli</taxon>
        <taxon>Bacillales</taxon>
        <taxon>Bacillaceae</taxon>
        <taxon>Evansella</taxon>
    </lineage>
</organism>
<comment type="caution">
    <text evidence="9">The sequence shown here is derived from an EMBL/GenBank/DDBJ whole genome shotgun (WGS) entry which is preliminary data.</text>
</comment>
<dbReference type="Pfam" id="PF01510">
    <property type="entry name" value="Amidase_2"/>
    <property type="match status" value="1"/>
</dbReference>
<feature type="region of interest" description="Disordered" evidence="7">
    <location>
        <begin position="188"/>
        <end position="208"/>
    </location>
</feature>
<evidence type="ECO:0000256" key="5">
    <source>
        <dbReference type="ARBA" id="ARBA00030881"/>
    </source>
</evidence>
<evidence type="ECO:0000313" key="10">
    <source>
        <dbReference type="Proteomes" id="UP000790580"/>
    </source>
</evidence>
<dbReference type="PANTHER" id="PTHR30417:SF1">
    <property type="entry name" value="N-ACETYLMURAMOYL-L-ALANINE AMIDASE AMID"/>
    <property type="match status" value="1"/>
</dbReference>
<dbReference type="InterPro" id="IPR036505">
    <property type="entry name" value="Amidase/PGRP_sf"/>
</dbReference>
<evidence type="ECO:0000313" key="9">
    <source>
        <dbReference type="EMBL" id="MBU9723257.1"/>
    </source>
</evidence>
<sequence length="353" mass="38543">MKLTKKMMVKNDCYKSGRKIKPRGIMIHSTATPGVMAAAWFSRWNKSYQAGEMSRQVCVHAFVDDGEVWQYLPWNHRGWHSGGAANNTHIGIEMCEPGGFTYGKGSVMVGYAPAVHERYFRAVWKNTVSLCVMLCRMYGLTEKEILCHSEGRARGIASNHGDVMHWFPKHGENMDRFRLAVRRELASGHPGDIGGGSGAGGGGTQLLEGAQDGATSQMAVAVASQPEGKGKAAAVATKLVKQPDQQPVAQQDLKQAAKESSQSTNSKVPSIAVGDVIEVLVEARTYYPGGPTIPNWVKTSCFHRVIQVTSQGRKVMRGGAECVLLGKRIDRKSGVETDGIMTWIDRRNVKKRG</sequence>
<feature type="domain" description="N-acetylmuramoyl-L-alanine amidase" evidence="8">
    <location>
        <begin position="11"/>
        <end position="169"/>
    </location>
</feature>
<dbReference type="SMART" id="SM00644">
    <property type="entry name" value="Ami_2"/>
    <property type="match status" value="1"/>
</dbReference>
<proteinExistence type="predicted"/>
<dbReference type="EC" id="3.5.1.28" evidence="2"/>
<dbReference type="Proteomes" id="UP000790580">
    <property type="component" value="Unassembled WGS sequence"/>
</dbReference>
<evidence type="ECO:0000256" key="7">
    <source>
        <dbReference type="SAM" id="MobiDB-lite"/>
    </source>
</evidence>
<protein>
    <recommendedName>
        <fullName evidence="2">N-acetylmuramoyl-L-alanine amidase</fullName>
        <ecNumber evidence="2">3.5.1.28</ecNumber>
    </recommendedName>
    <alternativeName>
        <fullName evidence="6">Autolysin</fullName>
    </alternativeName>
    <alternativeName>
        <fullName evidence="5">Cell wall hydrolase</fullName>
    </alternativeName>
</protein>
<comment type="catalytic activity">
    <reaction evidence="1">
        <text>Hydrolyzes the link between N-acetylmuramoyl residues and L-amino acid residues in certain cell-wall glycopeptides.</text>
        <dbReference type="EC" id="3.5.1.28"/>
    </reaction>
</comment>